<feature type="region of interest" description="Disordered" evidence="1">
    <location>
        <begin position="347"/>
        <end position="403"/>
    </location>
</feature>
<dbReference type="InterPro" id="IPR027273">
    <property type="entry name" value="Neocarzinostatin-like"/>
</dbReference>
<feature type="transmembrane region" description="Helical" evidence="2">
    <location>
        <begin position="288"/>
        <end position="309"/>
    </location>
</feature>
<protein>
    <recommendedName>
        <fullName evidence="6">Secreted protein</fullName>
    </recommendedName>
</protein>
<feature type="region of interest" description="Disordered" evidence="1">
    <location>
        <begin position="45"/>
        <end position="86"/>
    </location>
</feature>
<evidence type="ECO:0000256" key="1">
    <source>
        <dbReference type="SAM" id="MobiDB-lite"/>
    </source>
</evidence>
<evidence type="ECO:0008006" key="6">
    <source>
        <dbReference type="Google" id="ProtNLM"/>
    </source>
</evidence>
<evidence type="ECO:0000256" key="2">
    <source>
        <dbReference type="SAM" id="Phobius"/>
    </source>
</evidence>
<dbReference type="SUPFAM" id="SSF49319">
    <property type="entry name" value="Actinoxanthin-like"/>
    <property type="match status" value="1"/>
</dbReference>
<keyword evidence="5" id="KW-1185">Reference proteome</keyword>
<gene>
    <name evidence="4" type="ORF">GCM10009863_35890</name>
</gene>
<dbReference type="Proteomes" id="UP001501447">
    <property type="component" value="Unassembled WGS sequence"/>
</dbReference>
<feature type="signal peptide" evidence="3">
    <location>
        <begin position="1"/>
        <end position="30"/>
    </location>
</feature>
<keyword evidence="2" id="KW-1133">Transmembrane helix</keyword>
<dbReference type="RefSeq" id="WP_344567141.1">
    <property type="nucleotide sequence ID" value="NZ_BAAARJ010000011.1"/>
</dbReference>
<name>A0ABN3Q6T4_9ACTN</name>
<evidence type="ECO:0000313" key="5">
    <source>
        <dbReference type="Proteomes" id="UP001501447"/>
    </source>
</evidence>
<organism evidence="4 5">
    <name type="scientific">Streptomyces axinellae</name>
    <dbReference type="NCBI Taxonomy" id="552788"/>
    <lineage>
        <taxon>Bacteria</taxon>
        <taxon>Bacillati</taxon>
        <taxon>Actinomycetota</taxon>
        <taxon>Actinomycetes</taxon>
        <taxon>Kitasatosporales</taxon>
        <taxon>Streptomycetaceae</taxon>
        <taxon>Streptomyces</taxon>
    </lineage>
</organism>
<proteinExistence type="predicted"/>
<sequence length="403" mass="42044">MSTSIRRRARAALRSAGGALGTALLVTALAAPSSSAASASAAGTAPAPRVVPASGTAPAPGVAKDGGPKITVSKKEAGTGGSVTVRGTGWRPRTLLTLLLCGQNAIGGTNSCANAEGRAVTTGADGGFRKRIPVAEPPEACPCVVRATTVTGAYAAADAGFKVAGHPVKPLPEERTGGRLTVLAARLRGDSGLLNWFGAPEQRELVLTVGNLGAERAKDPVFEVGTAHGVLAPDWEHRQWRGTVDPGKKARVTFPVELSSGSHGDYTVAAKYGQKVLTEQPWDVGRPWGVTLFWLLLCVIVPLALFRLGMAVVDRVRPRVAGGPGTIVAERPRPRLRLRIRWKPRLPSSWRPSSRAPSSGVPSARPPTSQGPAPEDDPAPEEGQAPAKKLPWFTPDTIPPPDR</sequence>
<keyword evidence="2" id="KW-0812">Transmembrane</keyword>
<keyword evidence="3" id="KW-0732">Signal</keyword>
<accession>A0ABN3Q6T4</accession>
<keyword evidence="2" id="KW-0472">Membrane</keyword>
<reference evidence="4 5" key="1">
    <citation type="journal article" date="2019" name="Int. J. Syst. Evol. Microbiol.">
        <title>The Global Catalogue of Microorganisms (GCM) 10K type strain sequencing project: providing services to taxonomists for standard genome sequencing and annotation.</title>
        <authorList>
            <consortium name="The Broad Institute Genomics Platform"/>
            <consortium name="The Broad Institute Genome Sequencing Center for Infectious Disease"/>
            <person name="Wu L."/>
            <person name="Ma J."/>
        </authorList>
    </citation>
    <scope>NUCLEOTIDE SEQUENCE [LARGE SCALE GENOMIC DNA]</scope>
    <source>
        <strain evidence="4 5">JCM 16373</strain>
    </source>
</reference>
<feature type="compositionally biased region" description="Low complexity" evidence="1">
    <location>
        <begin position="347"/>
        <end position="359"/>
    </location>
</feature>
<evidence type="ECO:0000256" key="3">
    <source>
        <dbReference type="SAM" id="SignalP"/>
    </source>
</evidence>
<feature type="chain" id="PRO_5046257921" description="Secreted protein" evidence="3">
    <location>
        <begin position="31"/>
        <end position="403"/>
    </location>
</feature>
<evidence type="ECO:0000313" key="4">
    <source>
        <dbReference type="EMBL" id="GAA2618768.1"/>
    </source>
</evidence>
<dbReference type="EMBL" id="BAAARJ010000011">
    <property type="protein sequence ID" value="GAA2618768.1"/>
    <property type="molecule type" value="Genomic_DNA"/>
</dbReference>
<comment type="caution">
    <text evidence="4">The sequence shown here is derived from an EMBL/GenBank/DDBJ whole genome shotgun (WGS) entry which is preliminary data.</text>
</comment>
<dbReference type="Gene3D" id="2.60.40.230">
    <property type="entry name" value="Neocarzinostatin-like"/>
    <property type="match status" value="1"/>
</dbReference>